<organism evidence="1 2">
    <name type="scientific">Entomophthora muscae</name>
    <dbReference type="NCBI Taxonomy" id="34485"/>
    <lineage>
        <taxon>Eukaryota</taxon>
        <taxon>Fungi</taxon>
        <taxon>Fungi incertae sedis</taxon>
        <taxon>Zoopagomycota</taxon>
        <taxon>Entomophthoromycotina</taxon>
        <taxon>Entomophthoromycetes</taxon>
        <taxon>Entomophthorales</taxon>
        <taxon>Entomophthoraceae</taxon>
        <taxon>Entomophthora</taxon>
    </lineage>
</organism>
<reference evidence="1" key="1">
    <citation type="submission" date="2022-04" db="EMBL/GenBank/DDBJ databases">
        <title>Genome of the entomopathogenic fungus Entomophthora muscae.</title>
        <authorList>
            <person name="Elya C."/>
            <person name="Lovett B.R."/>
            <person name="Lee E."/>
            <person name="Macias A.M."/>
            <person name="Hajek A.E."/>
            <person name="De Bivort B.L."/>
            <person name="Kasson M.T."/>
            <person name="De Fine Licht H.H."/>
            <person name="Stajich J.E."/>
        </authorList>
    </citation>
    <scope>NUCLEOTIDE SEQUENCE</scope>
    <source>
        <strain evidence="1">Berkeley</strain>
    </source>
</reference>
<sequence length="451" mass="51162">MNSQACDQCHFQRSRCNRRLPYCQSCKDKGMACTWNRILKYTPPQTYQNIDTFRIKRPTIRPKQDTSDPGYRTTTIIWQEIHKRWSTSSLQRHLLHHLKAAVGILPNQRRISKQIKVLSKIPLFFGYAPLYLNEHTQTYNLAFKQYFKNIHPFYPVLACEALPATSSKLLRLSILTSGLCLLPSSPTLRSLCSGIAKEIEHLIKPSQCKPNLDTLQSFLILYTSLQTALLIPGVSSLYPRISTLVFSLGLNRQHKFPALISVERSLCFNLFTTLLAVDEFSPKNSRFTPKKHVAFSCRQSLRMTILNRTNSDKSKPTLTPSKETKVLELSYLYHLCLAQSDSSLPASKLNKADLLAGAQTAMTLIRLVLKMKHNAPPVLISVMALAGARFLTRHYHSLVHITKLSLAGLLSQVLALLKQQENLLFMDYIAQTHTLILQGLLSSYKIILPET</sequence>
<accession>A0ACC2TM82</accession>
<gene>
    <name evidence="1" type="ORF">DSO57_1031718</name>
</gene>
<evidence type="ECO:0000313" key="1">
    <source>
        <dbReference type="EMBL" id="KAJ9075849.1"/>
    </source>
</evidence>
<protein>
    <submittedName>
        <fullName evidence="1">Uncharacterized protein</fullName>
    </submittedName>
</protein>
<dbReference type="EMBL" id="QTSX02002360">
    <property type="protein sequence ID" value="KAJ9075849.1"/>
    <property type="molecule type" value="Genomic_DNA"/>
</dbReference>
<proteinExistence type="predicted"/>
<dbReference type="Proteomes" id="UP001165960">
    <property type="component" value="Unassembled WGS sequence"/>
</dbReference>
<comment type="caution">
    <text evidence="1">The sequence shown here is derived from an EMBL/GenBank/DDBJ whole genome shotgun (WGS) entry which is preliminary data.</text>
</comment>
<keyword evidence="2" id="KW-1185">Reference proteome</keyword>
<name>A0ACC2TM82_9FUNG</name>
<evidence type="ECO:0000313" key="2">
    <source>
        <dbReference type="Proteomes" id="UP001165960"/>
    </source>
</evidence>